<dbReference type="GO" id="GO:0005737">
    <property type="term" value="C:cytoplasm"/>
    <property type="evidence" value="ECO:0007669"/>
    <property type="project" value="UniProtKB-SubCell"/>
</dbReference>
<comment type="subcellular location">
    <subcellularLocation>
        <location evidence="1">Cytoplasm</location>
    </subcellularLocation>
</comment>
<dbReference type="InterPro" id="IPR033919">
    <property type="entry name" value="TSA/FSA_arc/bac"/>
</dbReference>
<evidence type="ECO:0000313" key="4">
    <source>
        <dbReference type="Proteomes" id="UP000823900"/>
    </source>
</evidence>
<evidence type="ECO:0000256" key="2">
    <source>
        <dbReference type="ARBA" id="ARBA00023270"/>
    </source>
</evidence>
<dbReference type="InterPro" id="IPR018225">
    <property type="entry name" value="Transaldolase_AS"/>
</dbReference>
<protein>
    <submittedName>
        <fullName evidence="3">Fructose-6-phosphate aldolase</fullName>
        <ecNumber evidence="3">4.1.2.-</ecNumber>
    </submittedName>
</protein>
<dbReference type="NCBIfam" id="NF009299">
    <property type="entry name" value="PRK12656.1"/>
    <property type="match status" value="1"/>
</dbReference>
<dbReference type="Pfam" id="PF00923">
    <property type="entry name" value="TAL_FSA"/>
    <property type="match status" value="1"/>
</dbReference>
<accession>A0A9D2KMK2</accession>
<dbReference type="PANTHER" id="PTHR10683:SF28">
    <property type="entry name" value="TRANSALDOLASE C"/>
    <property type="match status" value="1"/>
</dbReference>
<organism evidence="3 4">
    <name type="scientific">Candidatus Lachnoclostridium stercoravium</name>
    <dbReference type="NCBI Taxonomy" id="2838633"/>
    <lineage>
        <taxon>Bacteria</taxon>
        <taxon>Bacillati</taxon>
        <taxon>Bacillota</taxon>
        <taxon>Clostridia</taxon>
        <taxon>Lachnospirales</taxon>
        <taxon>Lachnospiraceae</taxon>
    </lineage>
</organism>
<dbReference type="GO" id="GO:0005975">
    <property type="term" value="P:carbohydrate metabolic process"/>
    <property type="evidence" value="ECO:0007669"/>
    <property type="project" value="InterPro"/>
</dbReference>
<sequence>MEYLFDTANLEDIRTYGAIYPYTGVTTNPSIIKKEGKINFFEHCREIRRIIGDDRTLHIQVTALKAEDMVKEADAILDKIDGEVFIKVPVTEEGLKAIRALKKKDIGVTATAVYTKAQGFLAMEAGADYIAAYFNRMENMDINASSVIGSMAQMIRMWDYKTQILAASFKNMAQVNAAFEAGAHTATVQPDILKTAVNMAAIGKAAEDFAKDWRSVFGDVKIYEME</sequence>
<evidence type="ECO:0000313" key="3">
    <source>
        <dbReference type="EMBL" id="HJA71422.1"/>
    </source>
</evidence>
<dbReference type="EMBL" id="DWZA01000065">
    <property type="protein sequence ID" value="HJA71422.1"/>
    <property type="molecule type" value="Genomic_DNA"/>
</dbReference>
<dbReference type="Gene3D" id="3.20.20.70">
    <property type="entry name" value="Aldolase class I"/>
    <property type="match status" value="1"/>
</dbReference>
<dbReference type="InterPro" id="IPR001585">
    <property type="entry name" value="TAL/FSA"/>
</dbReference>
<comment type="caution">
    <text evidence="3">The sequence shown here is derived from an EMBL/GenBank/DDBJ whole genome shotgun (WGS) entry which is preliminary data.</text>
</comment>
<dbReference type="AlphaFoldDB" id="A0A9D2KMK2"/>
<dbReference type="GO" id="GO:0016832">
    <property type="term" value="F:aldehyde-lyase activity"/>
    <property type="evidence" value="ECO:0007669"/>
    <property type="project" value="InterPro"/>
</dbReference>
<reference evidence="3" key="2">
    <citation type="submission" date="2021-04" db="EMBL/GenBank/DDBJ databases">
        <authorList>
            <person name="Gilroy R."/>
        </authorList>
    </citation>
    <scope>NUCLEOTIDE SEQUENCE</scope>
    <source>
        <strain evidence="3">CHK178-16964</strain>
    </source>
</reference>
<dbReference type="PROSITE" id="PS00958">
    <property type="entry name" value="TRANSALDOLASE_2"/>
    <property type="match status" value="1"/>
</dbReference>
<keyword evidence="2" id="KW-0704">Schiff base</keyword>
<dbReference type="SUPFAM" id="SSF51569">
    <property type="entry name" value="Aldolase"/>
    <property type="match status" value="1"/>
</dbReference>
<dbReference type="PROSITE" id="PS01054">
    <property type="entry name" value="TRANSALDOLASE_1"/>
    <property type="match status" value="1"/>
</dbReference>
<dbReference type="CDD" id="cd00956">
    <property type="entry name" value="Transaldolase_FSA"/>
    <property type="match status" value="1"/>
</dbReference>
<dbReference type="Proteomes" id="UP000823900">
    <property type="component" value="Unassembled WGS sequence"/>
</dbReference>
<keyword evidence="3" id="KW-0456">Lyase</keyword>
<name>A0A9D2KMK2_9FIRM</name>
<dbReference type="EC" id="4.1.2.-" evidence="3"/>
<dbReference type="InterPro" id="IPR013785">
    <property type="entry name" value="Aldolase_TIM"/>
</dbReference>
<proteinExistence type="predicted"/>
<dbReference type="PANTHER" id="PTHR10683">
    <property type="entry name" value="TRANSALDOLASE"/>
    <property type="match status" value="1"/>
</dbReference>
<reference evidence="3" key="1">
    <citation type="journal article" date="2021" name="PeerJ">
        <title>Extensive microbial diversity within the chicken gut microbiome revealed by metagenomics and culture.</title>
        <authorList>
            <person name="Gilroy R."/>
            <person name="Ravi A."/>
            <person name="Getino M."/>
            <person name="Pursley I."/>
            <person name="Horton D.L."/>
            <person name="Alikhan N.F."/>
            <person name="Baker D."/>
            <person name="Gharbi K."/>
            <person name="Hall N."/>
            <person name="Watson M."/>
            <person name="Adriaenssens E.M."/>
            <person name="Foster-Nyarko E."/>
            <person name="Jarju S."/>
            <person name="Secka A."/>
            <person name="Antonio M."/>
            <person name="Oren A."/>
            <person name="Chaudhuri R.R."/>
            <person name="La Ragione R."/>
            <person name="Hildebrand F."/>
            <person name="Pallen M.J."/>
        </authorList>
    </citation>
    <scope>NUCLEOTIDE SEQUENCE</scope>
    <source>
        <strain evidence="3">CHK178-16964</strain>
    </source>
</reference>
<evidence type="ECO:0000256" key="1">
    <source>
        <dbReference type="ARBA" id="ARBA00004496"/>
    </source>
</evidence>
<gene>
    <name evidence="3" type="ORF">IAA07_07560</name>
</gene>